<dbReference type="EMBL" id="SRLO01000610">
    <property type="protein sequence ID" value="TNN50636.1"/>
    <property type="molecule type" value="Genomic_DNA"/>
</dbReference>
<dbReference type="Proteomes" id="UP000314294">
    <property type="component" value="Unassembled WGS sequence"/>
</dbReference>
<name>A0A4Z2GAK7_9TELE</name>
<reference evidence="1 2" key="1">
    <citation type="submission" date="2019-03" db="EMBL/GenBank/DDBJ databases">
        <title>First draft genome of Liparis tanakae, snailfish: a comprehensive survey of snailfish specific genes.</title>
        <authorList>
            <person name="Kim W."/>
            <person name="Song I."/>
            <person name="Jeong J.-H."/>
            <person name="Kim D."/>
            <person name="Kim S."/>
            <person name="Ryu S."/>
            <person name="Song J.Y."/>
            <person name="Lee S.K."/>
        </authorList>
    </citation>
    <scope>NUCLEOTIDE SEQUENCE [LARGE SCALE GENOMIC DNA]</scope>
    <source>
        <tissue evidence="1">Muscle</tissue>
    </source>
</reference>
<sequence length="63" mass="6898">MQRRCIIAPVTRWASMPARCRGFGETGSQASGLVGADFQKAGFRGWAPFSSFGVLRLHRGTVR</sequence>
<accession>A0A4Z2GAK7</accession>
<keyword evidence="2" id="KW-1185">Reference proteome</keyword>
<organism evidence="1 2">
    <name type="scientific">Liparis tanakae</name>
    <name type="common">Tanaka's snailfish</name>
    <dbReference type="NCBI Taxonomy" id="230148"/>
    <lineage>
        <taxon>Eukaryota</taxon>
        <taxon>Metazoa</taxon>
        <taxon>Chordata</taxon>
        <taxon>Craniata</taxon>
        <taxon>Vertebrata</taxon>
        <taxon>Euteleostomi</taxon>
        <taxon>Actinopterygii</taxon>
        <taxon>Neopterygii</taxon>
        <taxon>Teleostei</taxon>
        <taxon>Neoteleostei</taxon>
        <taxon>Acanthomorphata</taxon>
        <taxon>Eupercaria</taxon>
        <taxon>Perciformes</taxon>
        <taxon>Cottioidei</taxon>
        <taxon>Cottales</taxon>
        <taxon>Liparidae</taxon>
        <taxon>Liparis</taxon>
    </lineage>
</organism>
<evidence type="ECO:0000313" key="2">
    <source>
        <dbReference type="Proteomes" id="UP000314294"/>
    </source>
</evidence>
<proteinExistence type="predicted"/>
<comment type="caution">
    <text evidence="1">The sequence shown here is derived from an EMBL/GenBank/DDBJ whole genome shotgun (WGS) entry which is preliminary data.</text>
</comment>
<evidence type="ECO:0000313" key="1">
    <source>
        <dbReference type="EMBL" id="TNN50636.1"/>
    </source>
</evidence>
<protein>
    <submittedName>
        <fullName evidence="1">Uncharacterized protein</fullName>
    </submittedName>
</protein>
<gene>
    <name evidence="1" type="ORF">EYF80_039149</name>
</gene>
<dbReference type="AlphaFoldDB" id="A0A4Z2GAK7"/>